<sequence length="244" mass="26944">MALDLLPPSMLKALDLLPDAKTPVTLFTRHSIREVVTGQGLAGYDLQLTNQGRDLAQAWGEYLIENTDRVIEHCISSPIQRCVDTAALMIEGADAKSVAVNTHHIEIIEQGLLVEPGSFVLDIKQAGPYFKKQGALGFINSFVNNALPGMKHPINGVVDVLELIYNTHPSNHSGLSLAVSHDTILAAILAVISGKHGITREEWPKMMEGLFVWFEGDIFLESKLKWIWRGQLNELNIADFQPQT</sequence>
<protein>
    <submittedName>
        <fullName evidence="1">Phosphoglycerate mutase family protein</fullName>
    </submittedName>
</protein>
<gene>
    <name evidence="1" type="ORF">D7V64_02305</name>
    <name evidence="3" type="ORF">D9K79_00370</name>
    <name evidence="2" type="ORF">D9K80_10890</name>
</gene>
<organism evidence="1 6">
    <name type="scientific">Acinetobacter cumulans</name>
    <dbReference type="NCBI Taxonomy" id="2136182"/>
    <lineage>
        <taxon>Bacteria</taxon>
        <taxon>Pseudomonadati</taxon>
        <taxon>Pseudomonadota</taxon>
        <taxon>Gammaproteobacteria</taxon>
        <taxon>Moraxellales</taxon>
        <taxon>Moraxellaceae</taxon>
        <taxon>Acinetobacter</taxon>
    </lineage>
</organism>
<comment type="caution">
    <text evidence="1">The sequence shown here is derived from an EMBL/GenBank/DDBJ whole genome shotgun (WGS) entry which is preliminary data.</text>
</comment>
<evidence type="ECO:0000313" key="4">
    <source>
        <dbReference type="Proteomes" id="UP000267166"/>
    </source>
</evidence>
<name>A0A3A8G7W0_9GAMM</name>
<dbReference type="SUPFAM" id="SSF53254">
    <property type="entry name" value="Phosphoglycerate mutase-like"/>
    <property type="match status" value="1"/>
</dbReference>
<dbReference type="InterPro" id="IPR013078">
    <property type="entry name" value="His_Pase_superF_clade-1"/>
</dbReference>
<dbReference type="InterPro" id="IPR029033">
    <property type="entry name" value="His_PPase_superfam"/>
</dbReference>
<dbReference type="EMBL" id="RCHD01000024">
    <property type="protein sequence ID" value="RLL34548.1"/>
    <property type="molecule type" value="Genomic_DNA"/>
</dbReference>
<dbReference type="Pfam" id="PF00300">
    <property type="entry name" value="His_Phos_1"/>
    <property type="match status" value="1"/>
</dbReference>
<dbReference type="EMBL" id="RAXZ01000002">
    <property type="protein sequence ID" value="RKG55172.1"/>
    <property type="molecule type" value="Genomic_DNA"/>
</dbReference>
<dbReference type="Gene3D" id="3.40.50.1240">
    <property type="entry name" value="Phosphoglycerate mutase-like"/>
    <property type="match status" value="1"/>
</dbReference>
<evidence type="ECO:0000313" key="3">
    <source>
        <dbReference type="EMBL" id="RLL50249.1"/>
    </source>
</evidence>
<evidence type="ECO:0000313" key="5">
    <source>
        <dbReference type="Proteomes" id="UP000273105"/>
    </source>
</evidence>
<dbReference type="EMBL" id="RCHE01000001">
    <property type="protein sequence ID" value="RLL50249.1"/>
    <property type="molecule type" value="Genomic_DNA"/>
</dbReference>
<evidence type="ECO:0000313" key="2">
    <source>
        <dbReference type="EMBL" id="RLL34548.1"/>
    </source>
</evidence>
<dbReference type="RefSeq" id="WP_106984817.1">
    <property type="nucleotide sequence ID" value="NZ_CP035934.2"/>
</dbReference>
<dbReference type="Proteomes" id="UP000267166">
    <property type="component" value="Unassembled WGS sequence"/>
</dbReference>
<dbReference type="CDD" id="cd07040">
    <property type="entry name" value="HP"/>
    <property type="match status" value="1"/>
</dbReference>
<accession>A0A3A8G7W0</accession>
<dbReference type="AlphaFoldDB" id="A0A3A8G7W0"/>
<evidence type="ECO:0000313" key="6">
    <source>
        <dbReference type="Proteomes" id="UP000281084"/>
    </source>
</evidence>
<dbReference type="Proteomes" id="UP000281084">
    <property type="component" value="Unassembled WGS sequence"/>
</dbReference>
<accession>A0A498CZH3</accession>
<dbReference type="Proteomes" id="UP000273105">
    <property type="component" value="Unassembled WGS sequence"/>
</dbReference>
<keyword evidence="5" id="KW-1185">Reference proteome</keyword>
<evidence type="ECO:0000313" key="1">
    <source>
        <dbReference type="EMBL" id="RKG55172.1"/>
    </source>
</evidence>
<proteinExistence type="predicted"/>
<reference evidence="1 6" key="2">
    <citation type="submission" date="2018-09" db="EMBL/GenBank/DDBJ databases">
        <title>The draft genome of Acinetobacter spp. strains.</title>
        <authorList>
            <person name="Qin J."/>
            <person name="Feng Y."/>
            <person name="Zong Z."/>
        </authorList>
    </citation>
    <scope>NUCLEOTIDE SEQUENCE [LARGE SCALE GENOMIC DNA]</scope>
    <source>
        <strain evidence="1 6">WCHAc060002</strain>
    </source>
</reference>
<reference evidence="4 5" key="1">
    <citation type="submission" date="2018-09" db="EMBL/GenBank/DDBJ databases">
        <title>The draft genome of Acinetobacter sp. strains.</title>
        <authorList>
            <person name="Qin J."/>
            <person name="Feng Y."/>
            <person name="Zong Z."/>
        </authorList>
    </citation>
    <scope>NUCLEOTIDE SEQUENCE [LARGE SCALE GENOMIC DNA]</scope>
    <source>
        <strain evidence="3 5">WCHAc060001</strain>
        <strain evidence="2 4">WCHAc060003</strain>
    </source>
</reference>